<keyword evidence="6" id="KW-0175">Coiled coil</keyword>
<dbReference type="GO" id="GO:0071456">
    <property type="term" value="P:cellular response to hypoxia"/>
    <property type="evidence" value="ECO:0007669"/>
    <property type="project" value="TreeGrafter"/>
</dbReference>
<name>A0A553QM54_9TELE</name>
<dbReference type="AlphaFoldDB" id="A0A553QM54"/>
<dbReference type="GO" id="GO:0090200">
    <property type="term" value="P:positive regulation of release of cytochrome c from mitochondria"/>
    <property type="evidence" value="ECO:0007669"/>
    <property type="project" value="TreeGrafter"/>
</dbReference>
<protein>
    <recommendedName>
        <fullName evidence="11">Protein FAM162B</fullName>
    </recommendedName>
</protein>
<reference evidence="9 10" key="1">
    <citation type="journal article" date="2019" name="Sci. Data">
        <title>Hybrid genome assembly and annotation of Danionella translucida.</title>
        <authorList>
            <person name="Kadobianskyi M."/>
            <person name="Schulze L."/>
            <person name="Schuelke M."/>
            <person name="Judkewitz B."/>
        </authorList>
    </citation>
    <scope>NUCLEOTIDE SEQUENCE [LARGE SCALE GENOMIC DNA]</scope>
    <source>
        <strain evidence="9 10">Bolton</strain>
    </source>
</reference>
<dbReference type="STRING" id="623744.A0A553QM54"/>
<dbReference type="GO" id="GO:0051402">
    <property type="term" value="P:neuron apoptotic process"/>
    <property type="evidence" value="ECO:0007669"/>
    <property type="project" value="TreeGrafter"/>
</dbReference>
<keyword evidence="3 8" id="KW-0812">Transmembrane</keyword>
<keyword evidence="5 8" id="KW-0472">Membrane</keyword>
<dbReference type="Pfam" id="PF06388">
    <property type="entry name" value="DUF1075"/>
    <property type="match status" value="1"/>
</dbReference>
<evidence type="ECO:0000313" key="9">
    <source>
        <dbReference type="EMBL" id="TRY90798.1"/>
    </source>
</evidence>
<dbReference type="Proteomes" id="UP000316079">
    <property type="component" value="Unassembled WGS sequence"/>
</dbReference>
<dbReference type="GO" id="GO:0005739">
    <property type="term" value="C:mitochondrion"/>
    <property type="evidence" value="ECO:0007669"/>
    <property type="project" value="TreeGrafter"/>
</dbReference>
<evidence type="ECO:0000256" key="3">
    <source>
        <dbReference type="ARBA" id="ARBA00022692"/>
    </source>
</evidence>
<comment type="similarity">
    <text evidence="2">Belongs to the UPF0389 family.</text>
</comment>
<accession>A0A553QM54</accession>
<dbReference type="OrthoDB" id="8193498at2759"/>
<dbReference type="PANTHER" id="PTHR13674:SF2">
    <property type="entry name" value="PROTEIN FAM162A"/>
    <property type="match status" value="1"/>
</dbReference>
<dbReference type="GO" id="GO:0016020">
    <property type="term" value="C:membrane"/>
    <property type="evidence" value="ECO:0007669"/>
    <property type="project" value="UniProtKB-SubCell"/>
</dbReference>
<sequence>MNKDMIFNAIRGSRAALGTLTGAWRRGSTAGNRQLCLKPQEGPSSPNPTPTPAPAPAPTKRAEFRIPGIRPSDFDKKIIVWSGRFKTVEQIPEFVSYEMIDNARNKVRVKVCYLMIGLTILGCFAMVYTGKKAAARHDTLSARNLERMARLRAEAQREKEEASRLAAKPQ</sequence>
<feature type="transmembrane region" description="Helical" evidence="8">
    <location>
        <begin position="111"/>
        <end position="130"/>
    </location>
</feature>
<evidence type="ECO:0000256" key="5">
    <source>
        <dbReference type="ARBA" id="ARBA00023136"/>
    </source>
</evidence>
<dbReference type="PANTHER" id="PTHR13674">
    <property type="entry name" value="GROWTH AND TRANSFORMATION-DEPENDENT PROTEIN"/>
    <property type="match status" value="1"/>
</dbReference>
<evidence type="ECO:0000256" key="4">
    <source>
        <dbReference type="ARBA" id="ARBA00022989"/>
    </source>
</evidence>
<gene>
    <name evidence="9" type="ORF">DNTS_028614</name>
</gene>
<feature type="region of interest" description="Disordered" evidence="7">
    <location>
        <begin position="34"/>
        <end position="59"/>
    </location>
</feature>
<evidence type="ECO:0000256" key="7">
    <source>
        <dbReference type="SAM" id="MobiDB-lite"/>
    </source>
</evidence>
<evidence type="ECO:0008006" key="11">
    <source>
        <dbReference type="Google" id="ProtNLM"/>
    </source>
</evidence>
<evidence type="ECO:0000256" key="2">
    <source>
        <dbReference type="ARBA" id="ARBA00007363"/>
    </source>
</evidence>
<comment type="caution">
    <text evidence="9">The sequence shown here is derived from an EMBL/GenBank/DDBJ whole genome shotgun (WGS) entry which is preliminary data.</text>
</comment>
<feature type="coiled-coil region" evidence="6">
    <location>
        <begin position="141"/>
        <end position="168"/>
    </location>
</feature>
<evidence type="ECO:0000256" key="1">
    <source>
        <dbReference type="ARBA" id="ARBA00004167"/>
    </source>
</evidence>
<feature type="compositionally biased region" description="Pro residues" evidence="7">
    <location>
        <begin position="45"/>
        <end position="57"/>
    </location>
</feature>
<keyword evidence="4 8" id="KW-1133">Transmembrane helix</keyword>
<dbReference type="InterPro" id="IPR009432">
    <property type="entry name" value="DUF1075"/>
</dbReference>
<evidence type="ECO:0000256" key="6">
    <source>
        <dbReference type="SAM" id="Coils"/>
    </source>
</evidence>
<dbReference type="EMBL" id="SRMA01025806">
    <property type="protein sequence ID" value="TRY90798.1"/>
    <property type="molecule type" value="Genomic_DNA"/>
</dbReference>
<comment type="subcellular location">
    <subcellularLocation>
        <location evidence="1">Membrane</location>
        <topology evidence="1">Single-pass membrane protein</topology>
    </subcellularLocation>
</comment>
<proteinExistence type="inferred from homology"/>
<evidence type="ECO:0000313" key="10">
    <source>
        <dbReference type="Proteomes" id="UP000316079"/>
    </source>
</evidence>
<organism evidence="9 10">
    <name type="scientific">Danionella cerebrum</name>
    <dbReference type="NCBI Taxonomy" id="2873325"/>
    <lineage>
        <taxon>Eukaryota</taxon>
        <taxon>Metazoa</taxon>
        <taxon>Chordata</taxon>
        <taxon>Craniata</taxon>
        <taxon>Vertebrata</taxon>
        <taxon>Euteleostomi</taxon>
        <taxon>Actinopterygii</taxon>
        <taxon>Neopterygii</taxon>
        <taxon>Teleostei</taxon>
        <taxon>Ostariophysi</taxon>
        <taxon>Cypriniformes</taxon>
        <taxon>Danionidae</taxon>
        <taxon>Danioninae</taxon>
        <taxon>Danionella</taxon>
    </lineage>
</organism>
<keyword evidence="10" id="KW-1185">Reference proteome</keyword>
<evidence type="ECO:0000256" key="8">
    <source>
        <dbReference type="SAM" id="Phobius"/>
    </source>
</evidence>